<dbReference type="EMBL" id="BSRZ01000003">
    <property type="protein sequence ID" value="GLW63500.1"/>
    <property type="molecule type" value="Genomic_DNA"/>
</dbReference>
<keyword evidence="1" id="KW-0472">Membrane</keyword>
<evidence type="ECO:0008006" key="6">
    <source>
        <dbReference type="Google" id="ProtNLM"/>
    </source>
</evidence>
<evidence type="ECO:0000313" key="5">
    <source>
        <dbReference type="Proteomes" id="UP001165124"/>
    </source>
</evidence>
<dbReference type="InterPro" id="IPR003399">
    <property type="entry name" value="Mce/MlaD"/>
</dbReference>
<keyword evidence="5" id="KW-1185">Reference proteome</keyword>
<dbReference type="PANTHER" id="PTHR33371:SF16">
    <property type="entry name" value="MCE-FAMILY PROTEIN MCE3F"/>
    <property type="match status" value="1"/>
</dbReference>
<dbReference type="NCBIfam" id="TIGR00996">
    <property type="entry name" value="Mtu_fam_mce"/>
    <property type="match status" value="1"/>
</dbReference>
<dbReference type="PANTHER" id="PTHR33371">
    <property type="entry name" value="INTERMEMBRANE PHOSPHOLIPID TRANSPORT SYSTEM BINDING PROTEIN MLAD-RELATED"/>
    <property type="match status" value="1"/>
</dbReference>
<feature type="domain" description="Mammalian cell entry C-terminal" evidence="3">
    <location>
        <begin position="127"/>
        <end position="297"/>
    </location>
</feature>
<name>A0A9W6UWB3_9ACTN</name>
<evidence type="ECO:0000259" key="3">
    <source>
        <dbReference type="Pfam" id="PF11887"/>
    </source>
</evidence>
<dbReference type="InterPro" id="IPR052336">
    <property type="entry name" value="MlaD_Phospholipid_Transporter"/>
</dbReference>
<dbReference type="Pfam" id="PF02470">
    <property type="entry name" value="MlaD"/>
    <property type="match status" value="1"/>
</dbReference>
<comment type="caution">
    <text evidence="4">The sequence shown here is derived from an EMBL/GenBank/DDBJ whole genome shotgun (WGS) entry which is preliminary data.</text>
</comment>
<evidence type="ECO:0000313" key="4">
    <source>
        <dbReference type="EMBL" id="GLW63500.1"/>
    </source>
</evidence>
<dbReference type="RefSeq" id="WP_106258512.1">
    <property type="nucleotide sequence ID" value="NZ_BSRZ01000003.1"/>
</dbReference>
<dbReference type="Proteomes" id="UP001165124">
    <property type="component" value="Unassembled WGS sequence"/>
</dbReference>
<accession>A0A9W6UWB3</accession>
<dbReference type="InterPro" id="IPR005693">
    <property type="entry name" value="Mce"/>
</dbReference>
<feature type="domain" description="Mce/MlaD" evidence="2">
    <location>
        <begin position="41"/>
        <end position="116"/>
    </location>
</feature>
<organism evidence="4 5">
    <name type="scientific">Actinomadura rubrobrunea</name>
    <dbReference type="NCBI Taxonomy" id="115335"/>
    <lineage>
        <taxon>Bacteria</taxon>
        <taxon>Bacillati</taxon>
        <taxon>Actinomycetota</taxon>
        <taxon>Actinomycetes</taxon>
        <taxon>Streptosporangiales</taxon>
        <taxon>Thermomonosporaceae</taxon>
        <taxon>Actinomadura</taxon>
    </lineage>
</organism>
<proteinExistence type="predicted"/>
<evidence type="ECO:0000259" key="2">
    <source>
        <dbReference type="Pfam" id="PF02470"/>
    </source>
</evidence>
<dbReference type="Pfam" id="PF11887">
    <property type="entry name" value="Mce4_CUP1"/>
    <property type="match status" value="1"/>
</dbReference>
<dbReference type="GO" id="GO:0005576">
    <property type="term" value="C:extracellular region"/>
    <property type="evidence" value="ECO:0007669"/>
    <property type="project" value="TreeGrafter"/>
</dbReference>
<protein>
    <recommendedName>
        <fullName evidence="6">MCE family protein</fullName>
    </recommendedName>
</protein>
<sequence>MSEETLSARSRLAFGLVGAGVIAAGAALLAAGAREDTAGSTYYTASFGRAGQGLDPGRSDVKIRGITVGTVDRVRLERDGRVTVRLRLDKGVRVPRTASARIEPVSVFGPKDVALDLGRGEGKGPYLADGGRIARTQDPRELSETAWPAYRLTRAVNPDEVTAILRTFGAGLAGEGPALRRAIRNGGAVIDAAHANREVIRRLIGDLDGLSGELARRGDTVTGLSRDFNRLSPALSGRPDKVTRLLDESAELAGKVGATLRDHGADLGAVIDGAGDTAAVLASRRDRIPLLLDNLDGFFGLLAQVIRVPGPQGVMLAQVVDTLPLDLCQTFVDLCPTTPTRTAFDQPVTTVVRR</sequence>
<feature type="transmembrane region" description="Helical" evidence="1">
    <location>
        <begin position="12"/>
        <end position="33"/>
    </location>
</feature>
<keyword evidence="1" id="KW-0812">Transmembrane</keyword>
<reference evidence="4" key="1">
    <citation type="submission" date="2023-02" db="EMBL/GenBank/DDBJ databases">
        <title>Actinomadura rubrobrunea NBRC 14622.</title>
        <authorList>
            <person name="Ichikawa N."/>
            <person name="Sato H."/>
            <person name="Tonouchi N."/>
        </authorList>
    </citation>
    <scope>NUCLEOTIDE SEQUENCE</scope>
    <source>
        <strain evidence="4">NBRC 14622</strain>
    </source>
</reference>
<keyword evidence="1" id="KW-1133">Transmembrane helix</keyword>
<gene>
    <name evidence="4" type="ORF">Arub01_17440</name>
</gene>
<dbReference type="InterPro" id="IPR024516">
    <property type="entry name" value="Mce_C"/>
</dbReference>
<evidence type="ECO:0000256" key="1">
    <source>
        <dbReference type="SAM" id="Phobius"/>
    </source>
</evidence>
<dbReference type="AlphaFoldDB" id="A0A9W6UWB3"/>